<organism evidence="10 11">
    <name type="scientific">Carnegiea gigantea</name>
    <dbReference type="NCBI Taxonomy" id="171969"/>
    <lineage>
        <taxon>Eukaryota</taxon>
        <taxon>Viridiplantae</taxon>
        <taxon>Streptophyta</taxon>
        <taxon>Embryophyta</taxon>
        <taxon>Tracheophyta</taxon>
        <taxon>Spermatophyta</taxon>
        <taxon>Magnoliopsida</taxon>
        <taxon>eudicotyledons</taxon>
        <taxon>Gunneridae</taxon>
        <taxon>Pentapetalae</taxon>
        <taxon>Caryophyllales</taxon>
        <taxon>Cactineae</taxon>
        <taxon>Cactaceae</taxon>
        <taxon>Cactoideae</taxon>
        <taxon>Echinocereeae</taxon>
        <taxon>Carnegiea</taxon>
    </lineage>
</organism>
<dbReference type="EMBL" id="JAKOGI010000515">
    <property type="protein sequence ID" value="KAJ8433822.1"/>
    <property type="molecule type" value="Genomic_DNA"/>
</dbReference>
<feature type="region of interest" description="Disordered" evidence="8">
    <location>
        <begin position="1"/>
        <end position="34"/>
    </location>
</feature>
<evidence type="ECO:0000256" key="5">
    <source>
        <dbReference type="ARBA" id="ARBA00022989"/>
    </source>
</evidence>
<keyword evidence="5 7" id="KW-1133">Transmembrane helix</keyword>
<evidence type="ECO:0000256" key="3">
    <source>
        <dbReference type="ARBA" id="ARBA00022475"/>
    </source>
</evidence>
<evidence type="ECO:0000259" key="9">
    <source>
        <dbReference type="Pfam" id="PF04535"/>
    </source>
</evidence>
<gene>
    <name evidence="10" type="ORF">Cgig2_028139</name>
</gene>
<dbReference type="Pfam" id="PF04535">
    <property type="entry name" value="CASP_dom"/>
    <property type="match status" value="1"/>
</dbReference>
<keyword evidence="4 7" id="KW-0812">Transmembrane</keyword>
<evidence type="ECO:0000256" key="1">
    <source>
        <dbReference type="ARBA" id="ARBA00004651"/>
    </source>
</evidence>
<feature type="transmembrane region" description="Helical" evidence="7">
    <location>
        <begin position="106"/>
        <end position="129"/>
    </location>
</feature>
<comment type="subunit">
    <text evidence="7">Homodimer and heterodimers.</text>
</comment>
<dbReference type="PANTHER" id="PTHR36488:SF11">
    <property type="entry name" value="CASP-LIKE PROTEIN"/>
    <property type="match status" value="1"/>
</dbReference>
<protein>
    <recommendedName>
        <fullName evidence="7">CASP-like protein</fullName>
    </recommendedName>
</protein>
<dbReference type="GO" id="GO:0005886">
    <property type="term" value="C:plasma membrane"/>
    <property type="evidence" value="ECO:0007669"/>
    <property type="project" value="UniProtKB-SubCell"/>
</dbReference>
<comment type="similarity">
    <text evidence="2 7">Belongs to the Casparian strip membrane proteins (CASP) family.</text>
</comment>
<evidence type="ECO:0000313" key="11">
    <source>
        <dbReference type="Proteomes" id="UP001153076"/>
    </source>
</evidence>
<feature type="transmembrane region" description="Helical" evidence="7">
    <location>
        <begin position="194"/>
        <end position="216"/>
    </location>
</feature>
<proteinExistence type="inferred from homology"/>
<accession>A0A9Q1JZE7</accession>
<reference evidence="10" key="1">
    <citation type="submission" date="2022-04" db="EMBL/GenBank/DDBJ databases">
        <title>Carnegiea gigantea Genome sequencing and assembly v2.</title>
        <authorList>
            <person name="Copetti D."/>
            <person name="Sanderson M.J."/>
            <person name="Burquez A."/>
            <person name="Wojciechowski M.F."/>
        </authorList>
    </citation>
    <scope>NUCLEOTIDE SEQUENCE</scope>
    <source>
        <strain evidence="10">SGP5-SGP5p</strain>
        <tissue evidence="10">Aerial part</tissue>
    </source>
</reference>
<dbReference type="InterPro" id="IPR006459">
    <property type="entry name" value="CASP/CASPL"/>
</dbReference>
<feature type="domain" description="Casparian strip membrane protein" evidence="9">
    <location>
        <begin position="56"/>
        <end position="204"/>
    </location>
</feature>
<dbReference type="NCBIfam" id="TIGR01569">
    <property type="entry name" value="A_tha_TIGR01569"/>
    <property type="match status" value="1"/>
</dbReference>
<comment type="caution">
    <text evidence="10">The sequence shown here is derived from an EMBL/GenBank/DDBJ whole genome shotgun (WGS) entry which is preliminary data.</text>
</comment>
<evidence type="ECO:0000256" key="6">
    <source>
        <dbReference type="ARBA" id="ARBA00023136"/>
    </source>
</evidence>
<keyword evidence="11" id="KW-1185">Reference proteome</keyword>
<evidence type="ECO:0000256" key="7">
    <source>
        <dbReference type="RuleBase" id="RU361233"/>
    </source>
</evidence>
<keyword evidence="6 7" id="KW-0472">Membrane</keyword>
<evidence type="ECO:0000313" key="10">
    <source>
        <dbReference type="EMBL" id="KAJ8433822.1"/>
    </source>
</evidence>
<feature type="transmembrane region" description="Helical" evidence="7">
    <location>
        <begin position="63"/>
        <end position="86"/>
    </location>
</feature>
<sequence>MAKSGEQEQYTSMEVEAGETSGARDHSNGKTPVMEAPLIGKGDRDVKIEAGGGGKRGVSIIDFVVRLLAIAAVLAATIAMGTTQQTLPFFTQFFQFQARYYDLPTFTYFVIANAISAAYLVLSLPFSIVTIVRPHAKAPRLLLVTFDALAMTLTTSAAAAATAIVYLAHKGNTNTNWIAICQQFDGFCQRSSGAVVASFIAVVLFILLIILSAVALKSD</sequence>
<dbReference type="Proteomes" id="UP001153076">
    <property type="component" value="Unassembled WGS sequence"/>
</dbReference>
<comment type="subcellular location">
    <subcellularLocation>
        <location evidence="1 7">Cell membrane</location>
        <topology evidence="1 7">Multi-pass membrane protein</topology>
    </subcellularLocation>
</comment>
<dbReference type="PANTHER" id="PTHR36488">
    <property type="entry name" value="CASP-LIKE PROTEIN 1U1"/>
    <property type="match status" value="1"/>
</dbReference>
<dbReference type="OrthoDB" id="753675at2759"/>
<name>A0A9Q1JZE7_9CARY</name>
<dbReference type="InterPro" id="IPR044173">
    <property type="entry name" value="CASPL"/>
</dbReference>
<evidence type="ECO:0000256" key="4">
    <source>
        <dbReference type="ARBA" id="ARBA00022692"/>
    </source>
</evidence>
<feature type="transmembrane region" description="Helical" evidence="7">
    <location>
        <begin position="141"/>
        <end position="168"/>
    </location>
</feature>
<dbReference type="AlphaFoldDB" id="A0A9Q1JZE7"/>
<evidence type="ECO:0000256" key="2">
    <source>
        <dbReference type="ARBA" id="ARBA00007651"/>
    </source>
</evidence>
<keyword evidence="3 7" id="KW-1003">Cell membrane</keyword>
<dbReference type="InterPro" id="IPR006702">
    <property type="entry name" value="CASP_dom"/>
</dbReference>
<evidence type="ECO:0000256" key="8">
    <source>
        <dbReference type="SAM" id="MobiDB-lite"/>
    </source>
</evidence>